<dbReference type="EMBL" id="JANAKD010000332">
    <property type="protein sequence ID" value="KAJ3494912.1"/>
    <property type="molecule type" value="Genomic_DNA"/>
</dbReference>
<sequence length="513" mass="57695">MSGVQGSLGFNQTGGIRQKRWTPRVRSGCLTCRARKVKCDEARPVCRRCIKTRVECRGYAEPADHEPNQRPVLPKGDTSVRVRIGTGPRHSTGSLQQHSRRDSLYTTLDHPDWEYFDGIKYYFQIVKPARMPETGEVCDPPFHLPIFSKLKFLSQIVCDQISRASKARGRLMEPGEDLAFAGIWERYHRYLVDYIRFTNELVRSDDITNQALGLNGIMHLLVMDLYIKRSFWRAHLNGFMAYLLHRGGPRNMKEPTLSVLNCGLAMAISANTTSPVADQIEGFDNFTDEELRLALDYQVVGTIGCHVDLLITVINITRWRVSAAKGGDFHALQQAKMQTMLDETWHFDIAKWAEDKFPADQVADGLILAPISAAAVRLYGILVLPKTAIATWASCSAQARAIYPKLPVRGPNTYDNIRSAQLEELMRLLQQAAPEYGLRTALAWPLAVVGVAVASSMAEDQIFVAKMMQSISEHPSTLCTYRMVLEKMHSFWASGKTEWEDCFDEPVACIPAP</sequence>
<reference evidence="1" key="1">
    <citation type="submission" date="2022-07" db="EMBL/GenBank/DDBJ databases">
        <title>Genome Sequence of Lecanicillium saksenae.</title>
        <authorList>
            <person name="Buettner E."/>
        </authorList>
    </citation>
    <scope>NUCLEOTIDE SEQUENCE</scope>
    <source>
        <strain evidence="1">VT-O1</strain>
    </source>
</reference>
<proteinExistence type="predicted"/>
<evidence type="ECO:0000313" key="1">
    <source>
        <dbReference type="EMBL" id="KAJ3494912.1"/>
    </source>
</evidence>
<dbReference type="Proteomes" id="UP001148737">
    <property type="component" value="Unassembled WGS sequence"/>
</dbReference>
<protein>
    <submittedName>
        <fullName evidence="1">Uncharacterized protein</fullName>
    </submittedName>
</protein>
<evidence type="ECO:0000313" key="2">
    <source>
        <dbReference type="Proteomes" id="UP001148737"/>
    </source>
</evidence>
<organism evidence="1 2">
    <name type="scientific">Lecanicillium saksenae</name>
    <dbReference type="NCBI Taxonomy" id="468837"/>
    <lineage>
        <taxon>Eukaryota</taxon>
        <taxon>Fungi</taxon>
        <taxon>Dikarya</taxon>
        <taxon>Ascomycota</taxon>
        <taxon>Pezizomycotina</taxon>
        <taxon>Sordariomycetes</taxon>
        <taxon>Hypocreomycetidae</taxon>
        <taxon>Hypocreales</taxon>
        <taxon>Cordycipitaceae</taxon>
        <taxon>Lecanicillium</taxon>
    </lineage>
</organism>
<keyword evidence="2" id="KW-1185">Reference proteome</keyword>
<accession>A0ACC1R147</accession>
<name>A0ACC1R147_9HYPO</name>
<gene>
    <name evidence="1" type="ORF">NLG97_g3767</name>
</gene>
<comment type="caution">
    <text evidence="1">The sequence shown here is derived from an EMBL/GenBank/DDBJ whole genome shotgun (WGS) entry which is preliminary data.</text>
</comment>